<comment type="catalytic activity">
    <reaction evidence="11">
        <text>Endonucleolytic cleavage of RNA, removing 21 and 42 nucleotides, respectively, from the 5'- and 3'-termini of a 5S-rRNA precursor.</text>
        <dbReference type="EC" id="3.1.26.8"/>
    </reaction>
</comment>
<dbReference type="EC" id="3.1.26.8" evidence="11 12"/>
<dbReference type="AlphaFoldDB" id="A0A845QYP6"/>
<evidence type="ECO:0000256" key="2">
    <source>
        <dbReference type="ARBA" id="ARBA00022517"/>
    </source>
</evidence>
<dbReference type="InterPro" id="IPR006171">
    <property type="entry name" value="TOPRIM_dom"/>
</dbReference>
<evidence type="ECO:0000313" key="14">
    <source>
        <dbReference type="EMBL" id="NBI06262.1"/>
    </source>
</evidence>
<feature type="domain" description="Toprim" evidence="13">
    <location>
        <begin position="3"/>
        <end position="86"/>
    </location>
</feature>
<dbReference type="Proteomes" id="UP000467132">
    <property type="component" value="Unassembled WGS sequence"/>
</dbReference>
<gene>
    <name evidence="11 14" type="primary">rnmV</name>
    <name evidence="14" type="ORF">D3Z33_05230</name>
</gene>
<evidence type="ECO:0000256" key="5">
    <source>
        <dbReference type="ARBA" id="ARBA00022723"/>
    </source>
</evidence>
<dbReference type="RefSeq" id="WP_160196737.1">
    <property type="nucleotide sequence ID" value="NZ_QXXA01000005.1"/>
</dbReference>
<keyword evidence="3 11" id="KW-0698">rRNA processing</keyword>
<evidence type="ECO:0000256" key="7">
    <source>
        <dbReference type="ARBA" id="ARBA00022759"/>
    </source>
</evidence>
<comment type="similarity">
    <text evidence="11">Belongs to the ribonuclease M5 family.</text>
</comment>
<dbReference type="PROSITE" id="PS50880">
    <property type="entry name" value="TOPRIM"/>
    <property type="match status" value="1"/>
</dbReference>
<protein>
    <recommendedName>
        <fullName evidence="11 12">Ribonuclease M5</fullName>
        <ecNumber evidence="11 12">3.1.26.8</ecNumber>
    </recommendedName>
    <alternativeName>
        <fullName evidence="11">RNase M5</fullName>
    </alternativeName>
    <alternativeName>
        <fullName evidence="11">Ribosomal RNA terminal maturase M5</fullName>
    </alternativeName>
</protein>
<dbReference type="GO" id="GO:0019843">
    <property type="term" value="F:rRNA binding"/>
    <property type="evidence" value="ECO:0007669"/>
    <property type="project" value="UniProtKB-KW"/>
</dbReference>
<keyword evidence="10 11" id="KW-0694">RNA-binding</keyword>
<reference evidence="14 15" key="1">
    <citation type="submission" date="2018-08" db="EMBL/GenBank/DDBJ databases">
        <title>Murine metabolic-syndrome-specific gut microbial biobank.</title>
        <authorList>
            <person name="Liu C."/>
        </authorList>
    </citation>
    <scope>NUCLEOTIDE SEQUENCE [LARGE SCALE GENOMIC DNA]</scope>
    <source>
        <strain evidence="14 15">583</strain>
    </source>
</reference>
<comment type="caution">
    <text evidence="14">The sequence shown here is derived from an EMBL/GenBank/DDBJ whole genome shotgun (WGS) entry which is preliminary data.</text>
</comment>
<comment type="function">
    <text evidence="11">Required for correct processing of both the 5' and 3' ends of 5S rRNA precursor. Cleaves both sides of a double-stranded region yielding mature 5S rRNA in one step.</text>
</comment>
<dbReference type="GO" id="GO:0046872">
    <property type="term" value="F:metal ion binding"/>
    <property type="evidence" value="ECO:0007669"/>
    <property type="project" value="UniProtKB-KW"/>
</dbReference>
<dbReference type="EMBL" id="QXXA01000005">
    <property type="protein sequence ID" value="NBI06262.1"/>
    <property type="molecule type" value="Genomic_DNA"/>
</dbReference>
<dbReference type="FunFam" id="3.40.1360.10:FF:000006">
    <property type="entry name" value="Ribonuclease M5"/>
    <property type="match status" value="1"/>
</dbReference>
<dbReference type="GO" id="GO:0006364">
    <property type="term" value="P:rRNA processing"/>
    <property type="evidence" value="ECO:0007669"/>
    <property type="project" value="UniProtKB-UniRule"/>
</dbReference>
<keyword evidence="6 11" id="KW-0699">rRNA-binding</keyword>
<keyword evidence="8 11" id="KW-0378">Hydrolase</keyword>
<organism evidence="14 15">
    <name type="scientific">Senegalia massiliensis</name>
    <dbReference type="NCBI Taxonomy" id="1720316"/>
    <lineage>
        <taxon>Bacteria</taxon>
        <taxon>Bacillati</taxon>
        <taxon>Bacillota</taxon>
        <taxon>Clostridia</taxon>
        <taxon>Eubacteriales</taxon>
        <taxon>Clostridiaceae</taxon>
        <taxon>Senegalia</taxon>
    </lineage>
</organism>
<evidence type="ECO:0000256" key="8">
    <source>
        <dbReference type="ARBA" id="ARBA00022801"/>
    </source>
</evidence>
<dbReference type="CDD" id="cd01027">
    <property type="entry name" value="TOPRIM_RNase_M5_like"/>
    <property type="match status" value="1"/>
</dbReference>
<evidence type="ECO:0000256" key="4">
    <source>
        <dbReference type="ARBA" id="ARBA00022722"/>
    </source>
</evidence>
<evidence type="ECO:0000256" key="1">
    <source>
        <dbReference type="ARBA" id="ARBA00022490"/>
    </source>
</evidence>
<name>A0A845QYP6_9CLOT</name>
<dbReference type="HAMAP" id="MF_01469">
    <property type="entry name" value="RNase_M5"/>
    <property type="match status" value="1"/>
</dbReference>
<sequence>MIKEVIVVEGKDDVSALKRAVDCEVITTGGFGYPDDLVERVKLAQKNRGVIIFTDPDFAGEKIRNFISSRVKGCKHAFLPQEKATLNDNIGIENAKPKDIIEALTGARYESSKKRNEFTKVDLLKNGLNGGSKASYRRAILGKILSIGYCNSKQFLKRLNNYGISRNEFEIALERIENIDGK</sequence>
<dbReference type="NCBIfam" id="TIGR00334">
    <property type="entry name" value="5S_RNA_mat_M5"/>
    <property type="match status" value="1"/>
</dbReference>
<dbReference type="SMART" id="SM00493">
    <property type="entry name" value="TOPRIM"/>
    <property type="match status" value="1"/>
</dbReference>
<dbReference type="InterPro" id="IPR034141">
    <property type="entry name" value="TOPRIM_RNase_M5-like"/>
</dbReference>
<keyword evidence="15" id="KW-1185">Reference proteome</keyword>
<proteinExistence type="inferred from homology"/>
<evidence type="ECO:0000313" key="15">
    <source>
        <dbReference type="Proteomes" id="UP000467132"/>
    </source>
</evidence>
<keyword evidence="7 11" id="KW-0255">Endonuclease</keyword>
<dbReference type="SUPFAM" id="SSF110455">
    <property type="entry name" value="Toprim domain"/>
    <property type="match status" value="1"/>
</dbReference>
<keyword evidence="5" id="KW-0479">Metal-binding</keyword>
<accession>A0A845QYP6</accession>
<evidence type="ECO:0000259" key="13">
    <source>
        <dbReference type="PROSITE" id="PS50880"/>
    </source>
</evidence>
<dbReference type="PANTHER" id="PTHR39156:SF1">
    <property type="entry name" value="RIBONUCLEASE M5"/>
    <property type="match status" value="1"/>
</dbReference>
<evidence type="ECO:0000256" key="12">
    <source>
        <dbReference type="NCBIfam" id="TIGR00334"/>
    </source>
</evidence>
<keyword evidence="2 11" id="KW-0690">Ribosome biogenesis</keyword>
<evidence type="ECO:0000256" key="9">
    <source>
        <dbReference type="ARBA" id="ARBA00022842"/>
    </source>
</evidence>
<evidence type="ECO:0000256" key="10">
    <source>
        <dbReference type="ARBA" id="ARBA00022884"/>
    </source>
</evidence>
<evidence type="ECO:0000256" key="3">
    <source>
        <dbReference type="ARBA" id="ARBA00022552"/>
    </source>
</evidence>
<dbReference type="GO" id="GO:0043822">
    <property type="term" value="F:ribonuclease M5 activity"/>
    <property type="evidence" value="ECO:0007669"/>
    <property type="project" value="UniProtKB-UniRule"/>
</dbReference>
<dbReference type="GO" id="GO:0005737">
    <property type="term" value="C:cytoplasm"/>
    <property type="evidence" value="ECO:0007669"/>
    <property type="project" value="UniProtKB-SubCell"/>
</dbReference>
<dbReference type="InterPro" id="IPR025156">
    <property type="entry name" value="RNase_M5_C"/>
</dbReference>
<dbReference type="Pfam" id="PF01751">
    <property type="entry name" value="Toprim"/>
    <property type="match status" value="1"/>
</dbReference>
<dbReference type="Pfam" id="PF13331">
    <property type="entry name" value="DUF4093"/>
    <property type="match status" value="1"/>
</dbReference>
<dbReference type="Gene3D" id="3.40.1360.10">
    <property type="match status" value="1"/>
</dbReference>
<dbReference type="PANTHER" id="PTHR39156">
    <property type="entry name" value="RIBONUCLEASE M5"/>
    <property type="match status" value="1"/>
</dbReference>
<evidence type="ECO:0000256" key="6">
    <source>
        <dbReference type="ARBA" id="ARBA00022730"/>
    </source>
</evidence>
<dbReference type="InterPro" id="IPR004466">
    <property type="entry name" value="RNase_M5"/>
</dbReference>
<keyword evidence="9" id="KW-0460">Magnesium</keyword>
<keyword evidence="1 11" id="KW-0963">Cytoplasm</keyword>
<keyword evidence="4 11" id="KW-0540">Nuclease</keyword>
<evidence type="ECO:0000256" key="11">
    <source>
        <dbReference type="HAMAP-Rule" id="MF_01469"/>
    </source>
</evidence>
<dbReference type="OrthoDB" id="9791329at2"/>
<comment type="subcellular location">
    <subcellularLocation>
        <location evidence="11">Cytoplasm</location>
    </subcellularLocation>
</comment>